<proteinExistence type="inferred from homology"/>
<comment type="function">
    <text evidence="9">Involved in cytokinin biosynthesis. Catalyzes the transfer of an isopentenyl group from dimethylallyl diphosphate (DMAPP) to ATP and ADP.</text>
</comment>
<evidence type="ECO:0000256" key="7">
    <source>
        <dbReference type="ARBA" id="ARBA00051744"/>
    </source>
</evidence>
<evidence type="ECO:0000256" key="5">
    <source>
        <dbReference type="ARBA" id="ARBA00022840"/>
    </source>
</evidence>
<dbReference type="Gene3D" id="1.10.287.890">
    <property type="entry name" value="Crystal structure of tRNA isopentenylpyrophosphate transferase (bh2366) domain"/>
    <property type="match status" value="1"/>
</dbReference>
<evidence type="ECO:0000256" key="1">
    <source>
        <dbReference type="ARBA" id="ARBA00005842"/>
    </source>
</evidence>
<reference evidence="11 12" key="1">
    <citation type="submission" date="2023-10" db="EMBL/GenBank/DDBJ databases">
        <title>Chromosome-scale genome assembly provides insights into flower coloration mechanisms of Canna indica.</title>
        <authorList>
            <person name="Li C."/>
        </authorList>
    </citation>
    <scope>NUCLEOTIDE SEQUENCE [LARGE SCALE GENOMIC DNA]</scope>
    <source>
        <tissue evidence="11">Flower</tissue>
    </source>
</reference>
<evidence type="ECO:0000313" key="12">
    <source>
        <dbReference type="Proteomes" id="UP001327560"/>
    </source>
</evidence>
<keyword evidence="4" id="KW-0547">Nucleotide-binding</keyword>
<dbReference type="GO" id="GO:0009824">
    <property type="term" value="F:AMP dimethylallyltransferase activity"/>
    <property type="evidence" value="ECO:0007669"/>
    <property type="project" value="UniProtKB-ARBA"/>
</dbReference>
<name>A0AAQ3KMG2_9LILI</name>
<dbReference type="GO" id="GO:0009691">
    <property type="term" value="P:cytokinin biosynthetic process"/>
    <property type="evidence" value="ECO:0007669"/>
    <property type="project" value="UniProtKB-KW"/>
</dbReference>
<dbReference type="GO" id="GO:0052381">
    <property type="term" value="F:tRNA dimethylallyltransferase activity"/>
    <property type="evidence" value="ECO:0007669"/>
    <property type="project" value="TreeGrafter"/>
</dbReference>
<keyword evidence="3" id="KW-0203">Cytokinin biosynthesis</keyword>
<evidence type="ECO:0000256" key="6">
    <source>
        <dbReference type="ARBA" id="ARBA00022946"/>
    </source>
</evidence>
<gene>
    <name evidence="11" type="ORF">Cni_G19608</name>
</gene>
<dbReference type="EMBL" id="CP136895">
    <property type="protein sequence ID" value="WOL10849.1"/>
    <property type="molecule type" value="Genomic_DNA"/>
</dbReference>
<evidence type="ECO:0000256" key="8">
    <source>
        <dbReference type="ARBA" id="ARBA00052386"/>
    </source>
</evidence>
<dbReference type="Pfam" id="PF01715">
    <property type="entry name" value="IPPT"/>
    <property type="match status" value="1"/>
</dbReference>
<evidence type="ECO:0000256" key="4">
    <source>
        <dbReference type="ARBA" id="ARBA00022741"/>
    </source>
</evidence>
<keyword evidence="12" id="KW-1185">Reference proteome</keyword>
<evidence type="ECO:0000256" key="3">
    <source>
        <dbReference type="ARBA" id="ARBA00022712"/>
    </source>
</evidence>
<dbReference type="Proteomes" id="UP001327560">
    <property type="component" value="Chromosome 6"/>
</dbReference>
<evidence type="ECO:0000256" key="10">
    <source>
        <dbReference type="ARBA" id="ARBA00066838"/>
    </source>
</evidence>
<accession>A0AAQ3KMG2</accession>
<sequence>MESTLKRSVVEERNVDAYGVRTEKLSDGRENSHDLGKGKVVLVMGATGTGKSRLAIELAAHFGGEIINSDKMQVFPGLDIVTNKVTDEERAGIPHHLLGTVSPDAEFTAEDFRREATLMVESILRRERLPIIAGGSNSYIEELIEGGGQEFKQRFDCCFLWVHVDLSVLHQFVGERVDRMVERGLVEEVRGLFDPNVADYSKGIRQSIGVPELDCYFRAEAAGDGNEAKMAKLLEDAIAEVKSNTCKLTFSQLEKIRRLSTMWNMTKVDATAVFERKGKEADEAWEENVSRPCFQVVAKFLEPAQAKRSS</sequence>
<evidence type="ECO:0000256" key="2">
    <source>
        <dbReference type="ARBA" id="ARBA00022679"/>
    </source>
</evidence>
<evidence type="ECO:0000256" key="9">
    <source>
        <dbReference type="ARBA" id="ARBA00055191"/>
    </source>
</evidence>
<keyword evidence="6" id="KW-0809">Transit peptide</keyword>
<protein>
    <recommendedName>
        <fullName evidence="10">adenylate dimethylallyltransferase (ADP/ATP-dependent)</fullName>
        <ecNumber evidence="10">2.5.1.112</ecNumber>
    </recommendedName>
</protein>
<dbReference type="GO" id="GO:0005739">
    <property type="term" value="C:mitochondrion"/>
    <property type="evidence" value="ECO:0007669"/>
    <property type="project" value="TreeGrafter"/>
</dbReference>
<keyword evidence="2" id="KW-0808">Transferase</keyword>
<dbReference type="InterPro" id="IPR039657">
    <property type="entry name" value="Dimethylallyltransferase"/>
</dbReference>
<evidence type="ECO:0000313" key="11">
    <source>
        <dbReference type="EMBL" id="WOL10849.1"/>
    </source>
</evidence>
<organism evidence="11 12">
    <name type="scientific">Canna indica</name>
    <name type="common">Indian-shot</name>
    <dbReference type="NCBI Taxonomy" id="4628"/>
    <lineage>
        <taxon>Eukaryota</taxon>
        <taxon>Viridiplantae</taxon>
        <taxon>Streptophyta</taxon>
        <taxon>Embryophyta</taxon>
        <taxon>Tracheophyta</taxon>
        <taxon>Spermatophyta</taxon>
        <taxon>Magnoliopsida</taxon>
        <taxon>Liliopsida</taxon>
        <taxon>Zingiberales</taxon>
        <taxon>Cannaceae</taxon>
        <taxon>Canna</taxon>
    </lineage>
</organism>
<comment type="catalytic activity">
    <reaction evidence="8">
        <text>dimethylallyl diphosphate + ADP = N(6)-(dimethylallyl)adenosine 5'-diphosphate + diphosphate</text>
        <dbReference type="Rhea" id="RHEA:36327"/>
        <dbReference type="ChEBI" id="CHEBI:33019"/>
        <dbReference type="ChEBI" id="CHEBI:57623"/>
        <dbReference type="ChEBI" id="CHEBI:73533"/>
        <dbReference type="ChEBI" id="CHEBI:456216"/>
        <dbReference type="EC" id="2.5.1.112"/>
    </reaction>
</comment>
<keyword evidence="5" id="KW-0067">ATP-binding</keyword>
<comment type="similarity">
    <text evidence="1">Belongs to the IPP transferase family.</text>
</comment>
<dbReference type="SUPFAM" id="SSF52540">
    <property type="entry name" value="P-loop containing nucleoside triphosphate hydrolases"/>
    <property type="match status" value="1"/>
</dbReference>
<dbReference type="Gene3D" id="3.40.50.300">
    <property type="entry name" value="P-loop containing nucleotide triphosphate hydrolases"/>
    <property type="match status" value="1"/>
</dbReference>
<dbReference type="PANTHER" id="PTHR11088:SF74">
    <property type="entry name" value="ADENYLATE ISOPENTENYLTRANSFERASE 5, CHLOROPLASTIC"/>
    <property type="match status" value="1"/>
</dbReference>
<dbReference type="FunFam" id="1.10.287.890:FF:000002">
    <property type="entry name" value="Adenylate isopentenyltransferase 5, chloroplastic"/>
    <property type="match status" value="1"/>
</dbReference>
<dbReference type="InterPro" id="IPR027417">
    <property type="entry name" value="P-loop_NTPase"/>
</dbReference>
<dbReference type="AlphaFoldDB" id="A0AAQ3KMG2"/>
<dbReference type="GO" id="GO:0005524">
    <property type="term" value="F:ATP binding"/>
    <property type="evidence" value="ECO:0007669"/>
    <property type="project" value="UniProtKB-KW"/>
</dbReference>
<dbReference type="EC" id="2.5.1.112" evidence="10"/>
<comment type="catalytic activity">
    <reaction evidence="7">
        <text>dimethylallyl diphosphate + ATP = N(6)-(dimethylallyl)adenosine 5'-triphosphate + diphosphate</text>
        <dbReference type="Rhea" id="RHEA:36331"/>
        <dbReference type="ChEBI" id="CHEBI:30616"/>
        <dbReference type="ChEBI" id="CHEBI:33019"/>
        <dbReference type="ChEBI" id="CHEBI:57623"/>
        <dbReference type="ChEBI" id="CHEBI:73532"/>
        <dbReference type="EC" id="2.5.1.112"/>
    </reaction>
</comment>
<dbReference type="PANTHER" id="PTHR11088">
    <property type="entry name" value="TRNA DIMETHYLALLYLTRANSFERASE"/>
    <property type="match status" value="1"/>
</dbReference>
<dbReference type="GO" id="GO:0052622">
    <property type="term" value="F:ATP/ADP dimethylallyltransferase activity"/>
    <property type="evidence" value="ECO:0007669"/>
    <property type="project" value="UniProtKB-EC"/>
</dbReference>
<dbReference type="GO" id="GO:0006400">
    <property type="term" value="P:tRNA modification"/>
    <property type="evidence" value="ECO:0007669"/>
    <property type="project" value="TreeGrafter"/>
</dbReference>